<dbReference type="InterPro" id="IPR018330">
    <property type="entry name" value="RecT_fam"/>
</dbReference>
<evidence type="ECO:0008006" key="3">
    <source>
        <dbReference type="Google" id="ProtNLM"/>
    </source>
</evidence>
<evidence type="ECO:0000313" key="2">
    <source>
        <dbReference type="EMBL" id="KKN81091.1"/>
    </source>
</evidence>
<dbReference type="InterPro" id="IPR004590">
    <property type="entry name" value="ssDNA_annealing_RecT"/>
</dbReference>
<reference evidence="2" key="1">
    <citation type="journal article" date="2015" name="Nature">
        <title>Complex archaea that bridge the gap between prokaryotes and eukaryotes.</title>
        <authorList>
            <person name="Spang A."/>
            <person name="Saw J.H."/>
            <person name="Jorgensen S.L."/>
            <person name="Zaremba-Niedzwiedzka K."/>
            <person name="Martijn J."/>
            <person name="Lind A.E."/>
            <person name="van Eijk R."/>
            <person name="Schleper C."/>
            <person name="Guy L."/>
            <person name="Ettema T.J."/>
        </authorList>
    </citation>
    <scope>NUCLEOTIDE SEQUENCE</scope>
</reference>
<dbReference type="GO" id="GO:0006259">
    <property type="term" value="P:DNA metabolic process"/>
    <property type="evidence" value="ECO:0007669"/>
    <property type="project" value="InterPro"/>
</dbReference>
<dbReference type="GO" id="GO:0003677">
    <property type="term" value="F:DNA binding"/>
    <property type="evidence" value="ECO:0007669"/>
    <property type="project" value="InterPro"/>
</dbReference>
<organism evidence="2">
    <name type="scientific">marine sediment metagenome</name>
    <dbReference type="NCBI Taxonomy" id="412755"/>
    <lineage>
        <taxon>unclassified sequences</taxon>
        <taxon>metagenomes</taxon>
        <taxon>ecological metagenomes</taxon>
    </lineage>
</organism>
<gene>
    <name evidence="2" type="ORF">LCGC14_0323100</name>
</gene>
<evidence type="ECO:0000256" key="1">
    <source>
        <dbReference type="SAM" id="MobiDB-lite"/>
    </source>
</evidence>
<dbReference type="EMBL" id="LAZR01000220">
    <property type="protein sequence ID" value="KKN81091.1"/>
    <property type="molecule type" value="Genomic_DNA"/>
</dbReference>
<accession>A0A0F9W5Y3</accession>
<name>A0A0F9W5Y3_9ZZZZ</name>
<sequence>MTTQLSTTQQRMGEFRKALELTYGEQIKASLPSPRDFNRFCQAMLTCAGVNPKLLDTTLESRIACAIQCAHLGLFPDTVIGYAYLVPFYNKRKGASECHLIPGYKGLMQLARRSGEISVIQARAVYRDDEFRVVLGTSDHLTHTPGPNYDGDASLITHVYAIAAYTSGGMQFETMTRERVETYRARSRAGQSGPWVTDWLPMALKTVIKRLIPFLPSATAAIHAAQLDDMDERGVPQNLHAHGVNIIDAATEPPDNGDQAPADGADN</sequence>
<dbReference type="Pfam" id="PF03837">
    <property type="entry name" value="RecT"/>
    <property type="match status" value="1"/>
</dbReference>
<proteinExistence type="predicted"/>
<comment type="caution">
    <text evidence="2">The sequence shown here is derived from an EMBL/GenBank/DDBJ whole genome shotgun (WGS) entry which is preliminary data.</text>
</comment>
<dbReference type="NCBIfam" id="TIGR00616">
    <property type="entry name" value="rect"/>
    <property type="match status" value="1"/>
</dbReference>
<dbReference type="AlphaFoldDB" id="A0A0F9W5Y3"/>
<feature type="region of interest" description="Disordered" evidence="1">
    <location>
        <begin position="248"/>
        <end position="267"/>
    </location>
</feature>
<protein>
    <recommendedName>
        <fullName evidence="3">Recombinase RecT</fullName>
    </recommendedName>
</protein>